<dbReference type="GO" id="GO:0003700">
    <property type="term" value="F:DNA-binding transcription factor activity"/>
    <property type="evidence" value="ECO:0007669"/>
    <property type="project" value="TreeGrafter"/>
</dbReference>
<reference evidence="1 2" key="1">
    <citation type="submission" date="2019-03" db="EMBL/GenBank/DDBJ databases">
        <title>Cohnella endophytica sp. nov., a novel endophytic bacterium isolated from bark of Sonneratia apetala.</title>
        <authorList>
            <person name="Tuo L."/>
        </authorList>
    </citation>
    <scope>NUCLEOTIDE SEQUENCE [LARGE SCALE GENOMIC DNA]</scope>
    <source>
        <strain evidence="1 2">CCTCC AB 208254</strain>
    </source>
</reference>
<dbReference type="PROSITE" id="PS01332">
    <property type="entry name" value="HTH_RRF2_1"/>
    <property type="match status" value="1"/>
</dbReference>
<dbReference type="InterPro" id="IPR000944">
    <property type="entry name" value="Tscrpt_reg_Rrf2"/>
</dbReference>
<proteinExistence type="predicted"/>
<dbReference type="Gene3D" id="1.10.10.10">
    <property type="entry name" value="Winged helix-like DNA-binding domain superfamily/Winged helix DNA-binding domain"/>
    <property type="match status" value="1"/>
</dbReference>
<comment type="caution">
    <text evidence="1">The sequence shown here is derived from an EMBL/GenBank/DDBJ whole genome shotgun (WGS) entry which is preliminary data.</text>
</comment>
<dbReference type="GO" id="GO:0005829">
    <property type="term" value="C:cytosol"/>
    <property type="evidence" value="ECO:0007669"/>
    <property type="project" value="TreeGrafter"/>
</dbReference>
<dbReference type="EMBL" id="SOMN01000025">
    <property type="protein sequence ID" value="TFE24546.1"/>
    <property type="molecule type" value="Genomic_DNA"/>
</dbReference>
<protein>
    <submittedName>
        <fullName evidence="1">Transcriptional regulator</fullName>
    </submittedName>
</protein>
<dbReference type="InterPro" id="IPR036390">
    <property type="entry name" value="WH_DNA-bd_sf"/>
</dbReference>
<dbReference type="Pfam" id="PF02082">
    <property type="entry name" value="Rrf2"/>
    <property type="match status" value="1"/>
</dbReference>
<dbReference type="PANTHER" id="PTHR33221">
    <property type="entry name" value="WINGED HELIX-TURN-HELIX TRANSCRIPTIONAL REGULATOR, RRF2 FAMILY"/>
    <property type="match status" value="1"/>
</dbReference>
<dbReference type="SUPFAM" id="SSF46785">
    <property type="entry name" value="Winged helix' DNA-binding domain"/>
    <property type="match status" value="1"/>
</dbReference>
<gene>
    <name evidence="1" type="ORF">E2980_15985</name>
</gene>
<dbReference type="AlphaFoldDB" id="A0A4Y8LYT5"/>
<dbReference type="InterPro" id="IPR036388">
    <property type="entry name" value="WH-like_DNA-bd_sf"/>
</dbReference>
<accession>A0A4Y8LYT5</accession>
<name>A0A4Y8LYT5_9BACL</name>
<dbReference type="PROSITE" id="PS51197">
    <property type="entry name" value="HTH_RRF2_2"/>
    <property type="match status" value="1"/>
</dbReference>
<dbReference type="RefSeq" id="WP_135153188.1">
    <property type="nucleotide sequence ID" value="NZ_SOMN01000025.1"/>
</dbReference>
<dbReference type="Proteomes" id="UP000297900">
    <property type="component" value="Unassembled WGS sequence"/>
</dbReference>
<sequence length="147" mass="15793">MNTSNRGNQIGPPRFTIAVHSLVWLAKSGSFLSSAAIADQVNSHATFMRRVLATLAQSGLVEAREGREGGYSLKVPADQITLADVYLAVKCDGTEIADNSECGAEGEQLDNTLAEILNKAENRSLEYLRGHTIAGLLLGIDFRNCTL</sequence>
<organism evidence="1 2">
    <name type="scientific">Cohnella luojiensis</name>
    <dbReference type="NCBI Taxonomy" id="652876"/>
    <lineage>
        <taxon>Bacteria</taxon>
        <taxon>Bacillati</taxon>
        <taxon>Bacillota</taxon>
        <taxon>Bacilli</taxon>
        <taxon>Bacillales</taxon>
        <taxon>Paenibacillaceae</taxon>
        <taxon>Cohnella</taxon>
    </lineage>
</organism>
<dbReference type="PANTHER" id="PTHR33221:SF15">
    <property type="entry name" value="HTH-TYPE TRANSCRIPTIONAL REGULATOR YWGB-RELATED"/>
    <property type="match status" value="1"/>
</dbReference>
<evidence type="ECO:0000313" key="1">
    <source>
        <dbReference type="EMBL" id="TFE24546.1"/>
    </source>
</evidence>
<dbReference type="OrthoDB" id="32510at2"/>
<evidence type="ECO:0000313" key="2">
    <source>
        <dbReference type="Proteomes" id="UP000297900"/>
    </source>
</evidence>
<dbReference type="InterPro" id="IPR030489">
    <property type="entry name" value="TR_Rrf2-type_CS"/>
</dbReference>
<keyword evidence="2" id="KW-1185">Reference proteome</keyword>